<sequence length="522" mass="58196">MSNSIRTNLNRALSSNIYRLAFRLFFSLVLTFPLFAQYQHLYIIHTNDIHGALLPSEAFWLNQDFPPPLGNAASAVTLINELKEQANKNGYPYLLLDGGDIFKGTPIGDFTKGQAVVDYFNYMKYDAISVGNHDFDFGISVLKDIITKSNMPWLCSNLVLEDSKKTPDFLKPYVIFERGGLKIGIFGLITHYLTGMVSADILKGFSVVKHYDAVRAVISEMRTRGVDIIIGLTHIGYSHDQRLADSIPGIDVIIGAHSHTGVRPPYETPRYHTIIQQAYSKLTSIGLLDLTIDMRTKKIAGYKGVLFDLQAEAIVMNKEFASELKKWQAVAEKDFDQVIGYSRKELTRSGSAECPLGNLITDAMREYFNADIAVHNSGGIRANIPAGEVTYRDIYKVDIFGNTAVTMTLTGKQILEMLEVSVNGHHAIFQVSGLKMTYDKTKPINHRVISVTVGGNPLDTLLNYRIVTNSYLAAGFGEYGVFQKGENIEDSYLPLRDIIVEYIKKHSPVDAEVEGRIVSITQ</sequence>
<feature type="domain" description="5'-Nucleotidase C-terminal" evidence="5">
    <location>
        <begin position="339"/>
        <end position="483"/>
    </location>
</feature>
<protein>
    <submittedName>
        <fullName evidence="6">Bifunctional metallophosphatase/5'-nucleotidase</fullName>
    </submittedName>
</protein>
<dbReference type="Pfam" id="PF00149">
    <property type="entry name" value="Metallophos"/>
    <property type="match status" value="1"/>
</dbReference>
<dbReference type="EMBL" id="DTLI01000134">
    <property type="protein sequence ID" value="HHS52233.1"/>
    <property type="molecule type" value="Genomic_DNA"/>
</dbReference>
<keyword evidence="2" id="KW-0547">Nucleotide-binding</keyword>
<gene>
    <name evidence="6" type="ORF">ENW73_05130</name>
</gene>
<dbReference type="PANTHER" id="PTHR11575">
    <property type="entry name" value="5'-NUCLEOTIDASE-RELATED"/>
    <property type="match status" value="1"/>
</dbReference>
<organism evidence="6">
    <name type="scientific">candidate division WOR-3 bacterium</name>
    <dbReference type="NCBI Taxonomy" id="2052148"/>
    <lineage>
        <taxon>Bacteria</taxon>
        <taxon>Bacteria division WOR-3</taxon>
    </lineage>
</organism>
<comment type="caution">
    <text evidence="6">The sequence shown here is derived from an EMBL/GenBank/DDBJ whole genome shotgun (WGS) entry which is preliminary data.</text>
</comment>
<dbReference type="PRINTS" id="PR01607">
    <property type="entry name" value="APYRASEFAMLY"/>
</dbReference>
<evidence type="ECO:0000256" key="1">
    <source>
        <dbReference type="ARBA" id="ARBA00022729"/>
    </source>
</evidence>
<keyword evidence="2" id="KW-0378">Hydrolase</keyword>
<evidence type="ECO:0000256" key="3">
    <source>
        <dbReference type="SAM" id="Phobius"/>
    </source>
</evidence>
<dbReference type="PROSITE" id="PS00785">
    <property type="entry name" value="5_NUCLEOTIDASE_1"/>
    <property type="match status" value="1"/>
</dbReference>
<feature type="domain" description="Calcineurin-like phosphoesterase" evidence="4">
    <location>
        <begin position="43"/>
        <end position="260"/>
    </location>
</feature>
<evidence type="ECO:0000259" key="5">
    <source>
        <dbReference type="Pfam" id="PF02872"/>
    </source>
</evidence>
<comment type="similarity">
    <text evidence="2">Belongs to the 5'-nucleotidase family.</text>
</comment>
<reference evidence="6" key="1">
    <citation type="journal article" date="2020" name="mSystems">
        <title>Genome- and Community-Level Interaction Insights into Carbon Utilization and Element Cycling Functions of Hydrothermarchaeota in Hydrothermal Sediment.</title>
        <authorList>
            <person name="Zhou Z."/>
            <person name="Liu Y."/>
            <person name="Xu W."/>
            <person name="Pan J."/>
            <person name="Luo Z.H."/>
            <person name="Li M."/>
        </authorList>
    </citation>
    <scope>NUCLEOTIDE SEQUENCE [LARGE SCALE GENOMIC DNA]</scope>
    <source>
        <strain evidence="6">SpSt-876</strain>
    </source>
</reference>
<dbReference type="InterPro" id="IPR008334">
    <property type="entry name" value="5'-Nucleotdase_C"/>
</dbReference>
<dbReference type="InterPro" id="IPR006146">
    <property type="entry name" value="5'-Nucleotdase_CS"/>
</dbReference>
<dbReference type="InterPro" id="IPR036907">
    <property type="entry name" value="5'-Nucleotdase_C_sf"/>
</dbReference>
<evidence type="ECO:0000313" key="6">
    <source>
        <dbReference type="EMBL" id="HHS52233.1"/>
    </source>
</evidence>
<keyword evidence="3" id="KW-0812">Transmembrane</keyword>
<dbReference type="Gene3D" id="3.60.21.10">
    <property type="match status" value="1"/>
</dbReference>
<dbReference type="InterPro" id="IPR004843">
    <property type="entry name" value="Calcineurin-like_PHP"/>
</dbReference>
<dbReference type="SUPFAM" id="SSF55816">
    <property type="entry name" value="5'-nucleotidase (syn. UDP-sugar hydrolase), C-terminal domain"/>
    <property type="match status" value="1"/>
</dbReference>
<dbReference type="GO" id="GO:0046872">
    <property type="term" value="F:metal ion binding"/>
    <property type="evidence" value="ECO:0007669"/>
    <property type="project" value="InterPro"/>
</dbReference>
<dbReference type="PANTHER" id="PTHR11575:SF24">
    <property type="entry name" value="5'-NUCLEOTIDASE"/>
    <property type="match status" value="1"/>
</dbReference>
<dbReference type="AlphaFoldDB" id="A0A7C6A9L3"/>
<keyword evidence="3" id="KW-1133">Transmembrane helix</keyword>
<dbReference type="CDD" id="cd00845">
    <property type="entry name" value="MPP_UshA_N_like"/>
    <property type="match status" value="1"/>
</dbReference>
<evidence type="ECO:0000256" key="2">
    <source>
        <dbReference type="RuleBase" id="RU362119"/>
    </source>
</evidence>
<dbReference type="GO" id="GO:0009166">
    <property type="term" value="P:nucleotide catabolic process"/>
    <property type="evidence" value="ECO:0007669"/>
    <property type="project" value="InterPro"/>
</dbReference>
<accession>A0A7C6A9L3</accession>
<dbReference type="SUPFAM" id="SSF56300">
    <property type="entry name" value="Metallo-dependent phosphatases"/>
    <property type="match status" value="1"/>
</dbReference>
<feature type="transmembrane region" description="Helical" evidence="3">
    <location>
        <begin position="20"/>
        <end position="38"/>
    </location>
</feature>
<dbReference type="Pfam" id="PF02872">
    <property type="entry name" value="5_nucleotid_C"/>
    <property type="match status" value="1"/>
</dbReference>
<dbReference type="GO" id="GO:0000166">
    <property type="term" value="F:nucleotide binding"/>
    <property type="evidence" value="ECO:0007669"/>
    <property type="project" value="UniProtKB-KW"/>
</dbReference>
<evidence type="ECO:0000259" key="4">
    <source>
        <dbReference type="Pfam" id="PF00149"/>
    </source>
</evidence>
<name>A0A7C6A9L3_UNCW3</name>
<dbReference type="Gene3D" id="3.90.780.10">
    <property type="entry name" value="5'-Nucleotidase, C-terminal domain"/>
    <property type="match status" value="1"/>
</dbReference>
<keyword evidence="1" id="KW-0732">Signal</keyword>
<dbReference type="InterPro" id="IPR006179">
    <property type="entry name" value="5_nucleotidase/apyrase"/>
</dbReference>
<dbReference type="GO" id="GO:0016788">
    <property type="term" value="F:hydrolase activity, acting on ester bonds"/>
    <property type="evidence" value="ECO:0007669"/>
    <property type="project" value="InterPro"/>
</dbReference>
<keyword evidence="3" id="KW-0472">Membrane</keyword>
<proteinExistence type="inferred from homology"/>
<dbReference type="GO" id="GO:0030288">
    <property type="term" value="C:outer membrane-bounded periplasmic space"/>
    <property type="evidence" value="ECO:0007669"/>
    <property type="project" value="TreeGrafter"/>
</dbReference>
<dbReference type="InterPro" id="IPR029052">
    <property type="entry name" value="Metallo-depent_PP-like"/>
</dbReference>